<accession>A0ABU4J008</accession>
<keyword evidence="2" id="KW-0808">Transferase</keyword>
<evidence type="ECO:0000259" key="1">
    <source>
        <dbReference type="Pfam" id="PF13649"/>
    </source>
</evidence>
<evidence type="ECO:0000313" key="3">
    <source>
        <dbReference type="Proteomes" id="UP001279860"/>
    </source>
</evidence>
<dbReference type="GO" id="GO:0008168">
    <property type="term" value="F:methyltransferase activity"/>
    <property type="evidence" value="ECO:0007669"/>
    <property type="project" value="UniProtKB-KW"/>
</dbReference>
<name>A0ABU4J008_9VIBR</name>
<dbReference type="RefSeq" id="WP_318585609.1">
    <property type="nucleotide sequence ID" value="NZ_JAWRCP010000002.1"/>
</dbReference>
<dbReference type="SUPFAM" id="SSF53335">
    <property type="entry name" value="S-adenosyl-L-methionine-dependent methyltransferases"/>
    <property type="match status" value="1"/>
</dbReference>
<dbReference type="CDD" id="cd02440">
    <property type="entry name" value="AdoMet_MTases"/>
    <property type="match status" value="1"/>
</dbReference>
<dbReference type="EC" id="2.1.-.-" evidence="2"/>
<gene>
    <name evidence="2" type="ORF">SBX64_18210</name>
</gene>
<dbReference type="GO" id="GO:0032259">
    <property type="term" value="P:methylation"/>
    <property type="evidence" value="ECO:0007669"/>
    <property type="project" value="UniProtKB-KW"/>
</dbReference>
<dbReference type="InterPro" id="IPR029063">
    <property type="entry name" value="SAM-dependent_MTases_sf"/>
</dbReference>
<organism evidence="2 3">
    <name type="scientific">Vibrio rhizosphaerae</name>
    <dbReference type="NCBI Taxonomy" id="398736"/>
    <lineage>
        <taxon>Bacteria</taxon>
        <taxon>Pseudomonadati</taxon>
        <taxon>Pseudomonadota</taxon>
        <taxon>Gammaproteobacteria</taxon>
        <taxon>Vibrionales</taxon>
        <taxon>Vibrionaceae</taxon>
        <taxon>Vibrio</taxon>
    </lineage>
</organism>
<reference evidence="2 3" key="1">
    <citation type="submission" date="2023-11" db="EMBL/GenBank/DDBJ databases">
        <title>Plant-associative lifestyle of Vibrio porteresiae and its evolutionary dynamics.</title>
        <authorList>
            <person name="Rameshkumar N."/>
            <person name="Kirti K."/>
        </authorList>
    </citation>
    <scope>NUCLEOTIDE SEQUENCE [LARGE SCALE GENOMIC DNA]</scope>
    <source>
        <strain evidence="2 3">MSSRF7</strain>
    </source>
</reference>
<sequence>MTESARKFDNERASEYAVQSRIGLAGYDACHDLSACLLSAIIGAENDANILVVGAGGTAQEIIAASKLGAKWKFTAVDPSESMLQLSIDAVEKAGLTSRTRFHLGYLRELETIEKFDAAMLIGVIHHLNGINEKKKILSDIAAKLKPKAPFIMAGNRFPYASKPQFLKAWGELWRINGASPEEVESKQAKILKGADPIVSNEAAVKLLEESGFIEAEQFFSSLFWSAWLTQRTSHVS</sequence>
<evidence type="ECO:0000313" key="2">
    <source>
        <dbReference type="EMBL" id="MDW6094478.1"/>
    </source>
</evidence>
<dbReference type="EMBL" id="JAWRCP010000002">
    <property type="protein sequence ID" value="MDW6094478.1"/>
    <property type="molecule type" value="Genomic_DNA"/>
</dbReference>
<dbReference type="Gene3D" id="3.40.50.150">
    <property type="entry name" value="Vaccinia Virus protein VP39"/>
    <property type="match status" value="1"/>
</dbReference>
<keyword evidence="2" id="KW-0489">Methyltransferase</keyword>
<keyword evidence="3" id="KW-1185">Reference proteome</keyword>
<dbReference type="Proteomes" id="UP001279860">
    <property type="component" value="Unassembled WGS sequence"/>
</dbReference>
<protein>
    <submittedName>
        <fullName evidence="2">Class I SAM-dependent methyltransferase</fullName>
        <ecNumber evidence="2">2.1.-.-</ecNumber>
    </submittedName>
</protein>
<dbReference type="InterPro" id="IPR041698">
    <property type="entry name" value="Methyltransf_25"/>
</dbReference>
<proteinExistence type="predicted"/>
<comment type="caution">
    <text evidence="2">The sequence shown here is derived from an EMBL/GenBank/DDBJ whole genome shotgun (WGS) entry which is preliminary data.</text>
</comment>
<feature type="domain" description="Methyltransferase" evidence="1">
    <location>
        <begin position="51"/>
        <end position="147"/>
    </location>
</feature>
<dbReference type="Pfam" id="PF13649">
    <property type="entry name" value="Methyltransf_25"/>
    <property type="match status" value="1"/>
</dbReference>